<dbReference type="Pfam" id="PF02698">
    <property type="entry name" value="DUF218"/>
    <property type="match status" value="1"/>
</dbReference>
<dbReference type="CDD" id="cd06259">
    <property type="entry name" value="YdcF-like"/>
    <property type="match status" value="1"/>
</dbReference>
<feature type="transmembrane region" description="Helical" evidence="1">
    <location>
        <begin position="12"/>
        <end position="33"/>
    </location>
</feature>
<evidence type="ECO:0000256" key="1">
    <source>
        <dbReference type="SAM" id="Phobius"/>
    </source>
</evidence>
<evidence type="ECO:0000259" key="2">
    <source>
        <dbReference type="Pfam" id="PF02698"/>
    </source>
</evidence>
<dbReference type="InterPro" id="IPR003848">
    <property type="entry name" value="DUF218"/>
</dbReference>
<sequence>MESLLYYAAKLFWFLMRPEQLCLVLLILAWWLIRAGRRLGQYLLAGVILFFALLSVWPVGDYLLQPLEDRFQRASLTTDIAGIIVLGGGEEAELSKARGTEEFNWAAERYMALLPLLQSYPQAKVLVSGASGNPLAQHISGAIVAERWLRDAGVKADIVFEHKARNTWENASNLQPWHYQDPRPWLLVTSAFHMPRAVGVFRKQGWHVVAYPVDYRSFPPGQSHINTNLSENLFTLSVGLREWVGLLAYHLTGRTSSWLPAP</sequence>
<dbReference type="EMBL" id="PRLP01000065">
    <property type="protein sequence ID" value="PPC75867.1"/>
    <property type="molecule type" value="Genomic_DNA"/>
</dbReference>
<evidence type="ECO:0000313" key="3">
    <source>
        <dbReference type="EMBL" id="PPC75867.1"/>
    </source>
</evidence>
<protein>
    <submittedName>
        <fullName evidence="3">YdcF family protein</fullName>
    </submittedName>
</protein>
<dbReference type="PANTHER" id="PTHR30336">
    <property type="entry name" value="INNER MEMBRANE PROTEIN, PROBABLE PERMEASE"/>
    <property type="match status" value="1"/>
</dbReference>
<name>A0A2S5KM05_9PROT</name>
<dbReference type="GO" id="GO:0005886">
    <property type="term" value="C:plasma membrane"/>
    <property type="evidence" value="ECO:0007669"/>
    <property type="project" value="TreeGrafter"/>
</dbReference>
<dbReference type="AlphaFoldDB" id="A0A2S5KM05"/>
<organism evidence="3 4">
    <name type="scientific">Proteobacteria bacterium 228</name>
    <dbReference type="NCBI Taxonomy" id="2083153"/>
    <lineage>
        <taxon>Bacteria</taxon>
        <taxon>Pseudomonadati</taxon>
        <taxon>Pseudomonadota</taxon>
    </lineage>
</organism>
<feature type="domain" description="DUF218" evidence="2">
    <location>
        <begin position="82"/>
        <end position="245"/>
    </location>
</feature>
<keyword evidence="1" id="KW-0812">Transmembrane</keyword>
<dbReference type="OrthoDB" id="9809813at2"/>
<dbReference type="GO" id="GO:0000270">
    <property type="term" value="P:peptidoglycan metabolic process"/>
    <property type="evidence" value="ECO:0007669"/>
    <property type="project" value="TreeGrafter"/>
</dbReference>
<reference evidence="3 4" key="1">
    <citation type="submission" date="2018-02" db="EMBL/GenBank/DDBJ databases">
        <title>novel marine gammaproteobacteria from coastal saline agro ecosystem.</title>
        <authorList>
            <person name="Krishnan R."/>
            <person name="Ramesh Kumar N."/>
        </authorList>
    </citation>
    <scope>NUCLEOTIDE SEQUENCE [LARGE SCALE GENOMIC DNA]</scope>
    <source>
        <strain evidence="3 4">228</strain>
    </source>
</reference>
<feature type="transmembrane region" description="Helical" evidence="1">
    <location>
        <begin position="39"/>
        <end position="64"/>
    </location>
</feature>
<comment type="caution">
    <text evidence="3">The sequence shown here is derived from an EMBL/GenBank/DDBJ whole genome shotgun (WGS) entry which is preliminary data.</text>
</comment>
<dbReference type="Proteomes" id="UP000238196">
    <property type="component" value="Unassembled WGS sequence"/>
</dbReference>
<proteinExistence type="predicted"/>
<keyword evidence="1" id="KW-0472">Membrane</keyword>
<dbReference type="Gene3D" id="3.40.50.620">
    <property type="entry name" value="HUPs"/>
    <property type="match status" value="1"/>
</dbReference>
<dbReference type="InterPro" id="IPR014729">
    <property type="entry name" value="Rossmann-like_a/b/a_fold"/>
</dbReference>
<keyword evidence="1" id="KW-1133">Transmembrane helix</keyword>
<gene>
    <name evidence="3" type="ORF">C4K68_18425</name>
</gene>
<evidence type="ECO:0000313" key="4">
    <source>
        <dbReference type="Proteomes" id="UP000238196"/>
    </source>
</evidence>
<dbReference type="GO" id="GO:0043164">
    <property type="term" value="P:Gram-negative-bacterium-type cell wall biogenesis"/>
    <property type="evidence" value="ECO:0007669"/>
    <property type="project" value="TreeGrafter"/>
</dbReference>
<dbReference type="InterPro" id="IPR051599">
    <property type="entry name" value="Cell_Envelope_Assoc"/>
</dbReference>
<dbReference type="PANTHER" id="PTHR30336:SF4">
    <property type="entry name" value="ENVELOPE BIOGENESIS FACTOR ELYC"/>
    <property type="match status" value="1"/>
</dbReference>
<accession>A0A2S5KM05</accession>